<comment type="function">
    <text evidence="12">Cytochrome bo(3) ubiquinol terminal oxidase is the component of the aerobic respiratory chain of E.coli that predominates when cells are grown at high aeration. Has proton pump activity across the membrane in addition to electron transfer, pumping 2 protons/electron.</text>
</comment>
<dbReference type="AlphaFoldDB" id="A0A857JHP7"/>
<feature type="domain" description="Heme-copper oxidase subunit III family profile" evidence="19">
    <location>
        <begin position="38"/>
        <end position="214"/>
    </location>
</feature>
<dbReference type="SUPFAM" id="SSF81452">
    <property type="entry name" value="Cytochrome c oxidase subunit III-like"/>
    <property type="match status" value="1"/>
</dbReference>
<keyword evidence="10" id="KW-0560">Oxidoreductase</keyword>
<evidence type="ECO:0000256" key="10">
    <source>
        <dbReference type="ARBA" id="ARBA00023002"/>
    </source>
</evidence>
<dbReference type="InterPro" id="IPR033946">
    <property type="entry name" value="Ubiquinol_oxase_su3_dom"/>
</dbReference>
<dbReference type="InterPro" id="IPR013833">
    <property type="entry name" value="Cyt_c_oxidase_su3_a-hlx"/>
</dbReference>
<dbReference type="PANTHER" id="PTHR11403">
    <property type="entry name" value="CYTOCHROME C OXIDASE SUBUNIT III"/>
    <property type="match status" value="1"/>
</dbReference>
<keyword evidence="9 18" id="KW-1133">Transmembrane helix</keyword>
<gene>
    <name evidence="20" type="ORF">FX988_01404</name>
</gene>
<evidence type="ECO:0000256" key="4">
    <source>
        <dbReference type="ARBA" id="ARBA00014687"/>
    </source>
</evidence>
<name>A0A857JHP7_9ALTE</name>
<evidence type="ECO:0000256" key="15">
    <source>
        <dbReference type="ARBA" id="ARBA00032189"/>
    </source>
</evidence>
<evidence type="ECO:0000256" key="2">
    <source>
        <dbReference type="ARBA" id="ARBA00010581"/>
    </source>
</evidence>
<evidence type="ECO:0000256" key="1">
    <source>
        <dbReference type="ARBA" id="ARBA00004651"/>
    </source>
</evidence>
<evidence type="ECO:0000256" key="16">
    <source>
        <dbReference type="ARBA" id="ARBA00032717"/>
    </source>
</evidence>
<feature type="transmembrane region" description="Helical" evidence="18">
    <location>
        <begin position="81"/>
        <end position="101"/>
    </location>
</feature>
<sequence length="215" mass="23508">MSAVPETLKFANDHGLHADDHGGGHHDEHHDTGGNTLFGFWLYLMTDCILFASVFATYAVLYMNTDGGVSGKDIFDLNFVLVETAALLVSSITYGFALLCAHKQQKAGTLLWLLVTMALGCVFIAMEVYEFHHLIVEGNGPDGSAFLSSFFALVGMHGLHVTAGLIWMLVMVCEVLKRGLGAQTVTRLGCLSLFWHFLDIVWVCVFSVVYLLGAM</sequence>
<feature type="transmembrane region" description="Helical" evidence="18">
    <location>
        <begin position="149"/>
        <end position="176"/>
    </location>
</feature>
<comment type="subcellular location">
    <subcellularLocation>
        <location evidence="1 17">Cell membrane</location>
        <topology evidence="1 17">Multi-pass membrane protein</topology>
    </subcellularLocation>
</comment>
<dbReference type="GO" id="GO:0019646">
    <property type="term" value="P:aerobic electron transport chain"/>
    <property type="evidence" value="ECO:0007669"/>
    <property type="project" value="InterPro"/>
</dbReference>
<dbReference type="RefSeq" id="WP_160178949.1">
    <property type="nucleotide sequence ID" value="NZ_CP047656.1"/>
</dbReference>
<dbReference type="GO" id="GO:0005886">
    <property type="term" value="C:plasma membrane"/>
    <property type="evidence" value="ECO:0007669"/>
    <property type="project" value="UniProtKB-SubCell"/>
</dbReference>
<evidence type="ECO:0000256" key="17">
    <source>
        <dbReference type="RuleBase" id="RU003376"/>
    </source>
</evidence>
<proteinExistence type="inferred from homology"/>
<protein>
    <recommendedName>
        <fullName evidence="4">Cytochrome bo(3) ubiquinol oxidase subunit 3</fullName>
    </recommendedName>
    <alternativeName>
        <fullName evidence="15">Cytochrome o ubiquinol oxidase subunit 3</fullName>
    </alternativeName>
    <alternativeName>
        <fullName evidence="13">Oxidase bo(3) subunit 3</fullName>
    </alternativeName>
    <alternativeName>
        <fullName evidence="16">Ubiquinol oxidase polypeptide III</fullName>
    </alternativeName>
    <alternativeName>
        <fullName evidence="14">Ubiquinol oxidase subunit 3</fullName>
    </alternativeName>
</protein>
<evidence type="ECO:0000259" key="19">
    <source>
        <dbReference type="PROSITE" id="PS50253"/>
    </source>
</evidence>
<evidence type="ECO:0000313" key="20">
    <source>
        <dbReference type="EMBL" id="QHJ11176.1"/>
    </source>
</evidence>
<evidence type="ECO:0000256" key="3">
    <source>
        <dbReference type="ARBA" id="ARBA00011700"/>
    </source>
</evidence>
<keyword evidence="21" id="KW-1185">Reference proteome</keyword>
<dbReference type="InterPro" id="IPR000298">
    <property type="entry name" value="Cyt_c_oxidase-like_su3"/>
</dbReference>
<keyword evidence="5" id="KW-0813">Transport</keyword>
<evidence type="ECO:0000256" key="11">
    <source>
        <dbReference type="ARBA" id="ARBA00023136"/>
    </source>
</evidence>
<evidence type="ECO:0000256" key="7">
    <source>
        <dbReference type="ARBA" id="ARBA00022692"/>
    </source>
</evidence>
<dbReference type="KEGG" id="pmes:FX988_01404"/>
<dbReference type="Proteomes" id="UP000464524">
    <property type="component" value="Chromosome"/>
</dbReference>
<evidence type="ECO:0000256" key="6">
    <source>
        <dbReference type="ARBA" id="ARBA00022475"/>
    </source>
</evidence>
<dbReference type="PROSITE" id="PS50253">
    <property type="entry name" value="COX3"/>
    <property type="match status" value="1"/>
</dbReference>
<organism evidence="20 21">
    <name type="scientific">Paraglaciecola mesophila</name>
    <dbReference type="NCBI Taxonomy" id="197222"/>
    <lineage>
        <taxon>Bacteria</taxon>
        <taxon>Pseudomonadati</taxon>
        <taxon>Pseudomonadota</taxon>
        <taxon>Gammaproteobacteria</taxon>
        <taxon>Alteromonadales</taxon>
        <taxon>Alteromonadaceae</taxon>
        <taxon>Paraglaciecola</taxon>
    </lineage>
</organism>
<feature type="transmembrane region" description="Helical" evidence="18">
    <location>
        <begin position="40"/>
        <end position="61"/>
    </location>
</feature>
<dbReference type="InterPro" id="IPR014206">
    <property type="entry name" value="Cyt_c_ubiqinol_oxidase_su3"/>
</dbReference>
<evidence type="ECO:0000256" key="9">
    <source>
        <dbReference type="ARBA" id="ARBA00022989"/>
    </source>
</evidence>
<feature type="transmembrane region" description="Helical" evidence="18">
    <location>
        <begin position="188"/>
        <end position="212"/>
    </location>
</feature>
<evidence type="ECO:0000256" key="13">
    <source>
        <dbReference type="ARBA" id="ARBA00030072"/>
    </source>
</evidence>
<dbReference type="NCBIfam" id="TIGR02842">
    <property type="entry name" value="CyoC"/>
    <property type="match status" value="1"/>
</dbReference>
<evidence type="ECO:0000256" key="14">
    <source>
        <dbReference type="ARBA" id="ARBA00031884"/>
    </source>
</evidence>
<dbReference type="PANTHER" id="PTHR11403:SF2">
    <property type="entry name" value="CYTOCHROME BO(3) UBIQUINOL OXIDASE SUBUNIT 3"/>
    <property type="match status" value="1"/>
</dbReference>
<keyword evidence="11 18" id="KW-0472">Membrane</keyword>
<dbReference type="InterPro" id="IPR035973">
    <property type="entry name" value="Cyt_c_oxidase_su3-like_sf"/>
</dbReference>
<evidence type="ECO:0000256" key="5">
    <source>
        <dbReference type="ARBA" id="ARBA00022448"/>
    </source>
</evidence>
<evidence type="ECO:0000313" key="21">
    <source>
        <dbReference type="Proteomes" id="UP000464524"/>
    </source>
</evidence>
<keyword evidence="7 17" id="KW-0812">Transmembrane</keyword>
<evidence type="ECO:0000256" key="18">
    <source>
        <dbReference type="SAM" id="Phobius"/>
    </source>
</evidence>
<dbReference type="OrthoDB" id="9810850at2"/>
<dbReference type="CDD" id="cd02863">
    <property type="entry name" value="Ubiquinol_oxidase_III"/>
    <property type="match status" value="1"/>
</dbReference>
<keyword evidence="6" id="KW-1003">Cell membrane</keyword>
<keyword evidence="8" id="KW-0249">Electron transport</keyword>
<accession>A0A857JHP7</accession>
<dbReference type="InterPro" id="IPR024791">
    <property type="entry name" value="Cyt_c/ubiquinol_Oxase_su3"/>
</dbReference>
<dbReference type="GO" id="GO:0009486">
    <property type="term" value="F:cytochrome bo3 ubiquinol oxidase activity"/>
    <property type="evidence" value="ECO:0007669"/>
    <property type="project" value="InterPro"/>
</dbReference>
<comment type="subunit">
    <text evidence="3">Heterooctamer of two A chains, two B chains, two C chains and two D chains.</text>
</comment>
<dbReference type="Gene3D" id="1.20.120.80">
    <property type="entry name" value="Cytochrome c oxidase, subunit III, four-helix bundle"/>
    <property type="match status" value="1"/>
</dbReference>
<dbReference type="EMBL" id="CP047656">
    <property type="protein sequence ID" value="QHJ11176.1"/>
    <property type="molecule type" value="Genomic_DNA"/>
</dbReference>
<dbReference type="FunFam" id="1.20.120.80:FF:000001">
    <property type="entry name" value="Cytochrome (Ubi)quinol oxidase subunit III"/>
    <property type="match status" value="1"/>
</dbReference>
<comment type="similarity">
    <text evidence="2 17">Belongs to the cytochrome c oxidase subunit 3 family.</text>
</comment>
<evidence type="ECO:0000256" key="12">
    <source>
        <dbReference type="ARBA" id="ARBA00025694"/>
    </source>
</evidence>
<evidence type="ECO:0000256" key="8">
    <source>
        <dbReference type="ARBA" id="ARBA00022982"/>
    </source>
</evidence>
<dbReference type="Pfam" id="PF00510">
    <property type="entry name" value="COX3"/>
    <property type="match status" value="1"/>
</dbReference>
<reference evidence="20 21" key="1">
    <citation type="submission" date="2019-12" db="EMBL/GenBank/DDBJ databases">
        <title>Genome sequencing and assembly of endphytes of Porphyra tenera.</title>
        <authorList>
            <person name="Park J.M."/>
            <person name="Shin R."/>
            <person name="Jo S.H."/>
        </authorList>
    </citation>
    <scope>NUCLEOTIDE SEQUENCE [LARGE SCALE GENOMIC DNA]</scope>
    <source>
        <strain evidence="20 21">GPM4</strain>
    </source>
</reference>
<feature type="transmembrane region" description="Helical" evidence="18">
    <location>
        <begin position="110"/>
        <end position="129"/>
    </location>
</feature>
<dbReference type="GO" id="GO:0004129">
    <property type="term" value="F:cytochrome-c oxidase activity"/>
    <property type="evidence" value="ECO:0007669"/>
    <property type="project" value="InterPro"/>
</dbReference>